<dbReference type="Proteomes" id="UP000018888">
    <property type="component" value="Unassembled WGS sequence"/>
</dbReference>
<proteinExistence type="predicted"/>
<reference evidence="1 2" key="2">
    <citation type="journal article" date="2018" name="New Phytol.">
        <title>High intraspecific genome diversity in the model arbuscular mycorrhizal symbiont Rhizophagus irregularis.</title>
        <authorList>
            <person name="Chen E.C.H."/>
            <person name="Morin E."/>
            <person name="Beaudet D."/>
            <person name="Noel J."/>
            <person name="Yildirir G."/>
            <person name="Ndikumana S."/>
            <person name="Charron P."/>
            <person name="St-Onge C."/>
            <person name="Giorgi J."/>
            <person name="Kruger M."/>
            <person name="Marton T."/>
            <person name="Ropars J."/>
            <person name="Grigoriev I.V."/>
            <person name="Hainaut M."/>
            <person name="Henrissat B."/>
            <person name="Roux C."/>
            <person name="Martin F."/>
            <person name="Corradi N."/>
        </authorList>
    </citation>
    <scope>NUCLEOTIDE SEQUENCE [LARGE SCALE GENOMIC DNA]</scope>
    <source>
        <strain evidence="1 2">DAOM 197198</strain>
    </source>
</reference>
<evidence type="ECO:0000313" key="1">
    <source>
        <dbReference type="EMBL" id="POG74428.1"/>
    </source>
</evidence>
<evidence type="ECO:0000313" key="2">
    <source>
        <dbReference type="Proteomes" id="UP000018888"/>
    </source>
</evidence>
<protein>
    <submittedName>
        <fullName evidence="1">Uncharacterized protein</fullName>
    </submittedName>
</protein>
<dbReference type="EMBL" id="AUPC02000072">
    <property type="protein sequence ID" value="POG74428.1"/>
    <property type="molecule type" value="Genomic_DNA"/>
</dbReference>
<dbReference type="AlphaFoldDB" id="A0A2P4Q9Z9"/>
<name>A0A2P4Q9Z9_RHIID</name>
<sequence>MITFTHCGVMQIGPKLKKLFRQHVQHVYMYLLKNIVHLFIKPWFHIYNVYFI</sequence>
<reference evidence="1 2" key="1">
    <citation type="journal article" date="2013" name="Proc. Natl. Acad. Sci. U.S.A.">
        <title>Genome of an arbuscular mycorrhizal fungus provides insight into the oldest plant symbiosis.</title>
        <authorList>
            <person name="Tisserant E."/>
            <person name="Malbreil M."/>
            <person name="Kuo A."/>
            <person name="Kohler A."/>
            <person name="Symeonidi A."/>
            <person name="Balestrini R."/>
            <person name="Charron P."/>
            <person name="Duensing N."/>
            <person name="Frei Dit Frey N."/>
            <person name="Gianinazzi-Pearson V."/>
            <person name="Gilbert L.B."/>
            <person name="Handa Y."/>
            <person name="Herr J.R."/>
            <person name="Hijri M."/>
            <person name="Koul R."/>
            <person name="Kawaguchi M."/>
            <person name="Krajinski F."/>
            <person name="Lammers P.J."/>
            <person name="Masclaux F.G."/>
            <person name="Murat C."/>
            <person name="Morin E."/>
            <person name="Ndikumana S."/>
            <person name="Pagni M."/>
            <person name="Petitpierre D."/>
            <person name="Requena N."/>
            <person name="Rosikiewicz P."/>
            <person name="Riley R."/>
            <person name="Saito K."/>
            <person name="San Clemente H."/>
            <person name="Shapiro H."/>
            <person name="van Tuinen D."/>
            <person name="Becard G."/>
            <person name="Bonfante P."/>
            <person name="Paszkowski U."/>
            <person name="Shachar-Hill Y.Y."/>
            <person name="Tuskan G.A."/>
            <person name="Young P.W."/>
            <person name="Sanders I.R."/>
            <person name="Henrissat B."/>
            <person name="Rensing S.A."/>
            <person name="Grigoriev I.V."/>
            <person name="Corradi N."/>
            <person name="Roux C."/>
            <person name="Martin F."/>
        </authorList>
    </citation>
    <scope>NUCLEOTIDE SEQUENCE [LARGE SCALE GENOMIC DNA]</scope>
    <source>
        <strain evidence="1 2">DAOM 197198</strain>
    </source>
</reference>
<comment type="caution">
    <text evidence="1">The sequence shown here is derived from an EMBL/GenBank/DDBJ whole genome shotgun (WGS) entry which is preliminary data.</text>
</comment>
<gene>
    <name evidence="1" type="ORF">GLOIN_2v1576930</name>
</gene>
<keyword evidence="2" id="KW-1185">Reference proteome</keyword>
<accession>A0A2P4Q9Z9</accession>
<organism evidence="1 2">
    <name type="scientific">Rhizophagus irregularis (strain DAOM 181602 / DAOM 197198 / MUCL 43194)</name>
    <name type="common">Arbuscular mycorrhizal fungus</name>
    <name type="synonym">Glomus intraradices</name>
    <dbReference type="NCBI Taxonomy" id="747089"/>
    <lineage>
        <taxon>Eukaryota</taxon>
        <taxon>Fungi</taxon>
        <taxon>Fungi incertae sedis</taxon>
        <taxon>Mucoromycota</taxon>
        <taxon>Glomeromycotina</taxon>
        <taxon>Glomeromycetes</taxon>
        <taxon>Glomerales</taxon>
        <taxon>Glomeraceae</taxon>
        <taxon>Rhizophagus</taxon>
    </lineage>
</organism>